<keyword evidence="2" id="KW-1185">Reference proteome</keyword>
<name>A0A1T5NAL5_9BACT</name>
<dbReference type="AlphaFoldDB" id="A0A1T5NAL5"/>
<reference evidence="1 2" key="1">
    <citation type="submission" date="2017-02" db="EMBL/GenBank/DDBJ databases">
        <authorList>
            <person name="Peterson S.W."/>
        </authorList>
    </citation>
    <scope>NUCLEOTIDE SEQUENCE [LARGE SCALE GENOMIC DNA]</scope>
    <source>
        <strain evidence="1 2">DSM 18108</strain>
    </source>
</reference>
<sequence>MQGCNNHTQQWPPHIVDPRWKIVNPIKQRKIFADVFILIKLEGRRIRLLLINP</sequence>
<protein>
    <submittedName>
        <fullName evidence="1">Uncharacterized protein</fullName>
    </submittedName>
</protein>
<evidence type="ECO:0000313" key="2">
    <source>
        <dbReference type="Proteomes" id="UP000190166"/>
    </source>
</evidence>
<proteinExistence type="predicted"/>
<accession>A0A1T5NAL5</accession>
<organism evidence="1 2">
    <name type="scientific">Chitinophaga ginsengisegetis</name>
    <dbReference type="NCBI Taxonomy" id="393003"/>
    <lineage>
        <taxon>Bacteria</taxon>
        <taxon>Pseudomonadati</taxon>
        <taxon>Bacteroidota</taxon>
        <taxon>Chitinophagia</taxon>
        <taxon>Chitinophagales</taxon>
        <taxon>Chitinophagaceae</taxon>
        <taxon>Chitinophaga</taxon>
    </lineage>
</organism>
<dbReference type="STRING" id="393003.SAMN05660461_0930"/>
<gene>
    <name evidence="1" type="ORF">SAMN05660461_0930</name>
</gene>
<dbReference type="Proteomes" id="UP000190166">
    <property type="component" value="Unassembled WGS sequence"/>
</dbReference>
<evidence type="ECO:0000313" key="1">
    <source>
        <dbReference type="EMBL" id="SKC97507.1"/>
    </source>
</evidence>
<dbReference type="EMBL" id="FUZZ01000001">
    <property type="protein sequence ID" value="SKC97507.1"/>
    <property type="molecule type" value="Genomic_DNA"/>
</dbReference>